<evidence type="ECO:0000256" key="1">
    <source>
        <dbReference type="ARBA" id="ARBA00001954"/>
    </source>
</evidence>
<organism evidence="8 9">
    <name type="scientific">Pendulispora brunnea</name>
    <dbReference type="NCBI Taxonomy" id="2905690"/>
    <lineage>
        <taxon>Bacteria</taxon>
        <taxon>Pseudomonadati</taxon>
        <taxon>Myxococcota</taxon>
        <taxon>Myxococcia</taxon>
        <taxon>Myxococcales</taxon>
        <taxon>Sorangiineae</taxon>
        <taxon>Pendulisporaceae</taxon>
        <taxon>Pendulispora</taxon>
    </lineage>
</organism>
<comment type="similarity">
    <text evidence="2">Belongs to the TfdA dioxygenase family.</text>
</comment>
<dbReference type="RefSeq" id="WP_394850812.1">
    <property type="nucleotide sequence ID" value="NZ_CP089982.1"/>
</dbReference>
<accession>A0ABZ2KNR0</accession>
<keyword evidence="4 8" id="KW-0223">Dioxygenase</keyword>
<dbReference type="Proteomes" id="UP001379533">
    <property type="component" value="Chromosome"/>
</dbReference>
<evidence type="ECO:0000256" key="4">
    <source>
        <dbReference type="ARBA" id="ARBA00022964"/>
    </source>
</evidence>
<evidence type="ECO:0000256" key="3">
    <source>
        <dbReference type="ARBA" id="ARBA00022723"/>
    </source>
</evidence>
<keyword evidence="6" id="KW-0408">Iron</keyword>
<evidence type="ECO:0000313" key="8">
    <source>
        <dbReference type="EMBL" id="WXB00170.1"/>
    </source>
</evidence>
<feature type="domain" description="TauD/TfdA-like" evidence="7">
    <location>
        <begin position="28"/>
        <end position="276"/>
    </location>
</feature>
<dbReference type="Gene3D" id="3.60.130.10">
    <property type="entry name" value="Clavaminate synthase-like"/>
    <property type="match status" value="1"/>
</dbReference>
<dbReference type="InterPro" id="IPR042098">
    <property type="entry name" value="TauD-like_sf"/>
</dbReference>
<comment type="cofactor">
    <cofactor evidence="1">
        <name>Fe(2+)</name>
        <dbReference type="ChEBI" id="CHEBI:29033"/>
    </cofactor>
</comment>
<dbReference type="GO" id="GO:0051213">
    <property type="term" value="F:dioxygenase activity"/>
    <property type="evidence" value="ECO:0007669"/>
    <property type="project" value="UniProtKB-KW"/>
</dbReference>
<dbReference type="InterPro" id="IPR051323">
    <property type="entry name" value="AtsK-like"/>
</dbReference>
<dbReference type="SUPFAM" id="SSF51197">
    <property type="entry name" value="Clavaminate synthase-like"/>
    <property type="match status" value="1"/>
</dbReference>
<protein>
    <submittedName>
        <fullName evidence="8">TauD/TfdA family dioxygenase</fullName>
    </submittedName>
</protein>
<evidence type="ECO:0000256" key="2">
    <source>
        <dbReference type="ARBA" id="ARBA00005896"/>
    </source>
</evidence>
<evidence type="ECO:0000256" key="5">
    <source>
        <dbReference type="ARBA" id="ARBA00023002"/>
    </source>
</evidence>
<evidence type="ECO:0000313" key="9">
    <source>
        <dbReference type="Proteomes" id="UP001379533"/>
    </source>
</evidence>
<dbReference type="EMBL" id="CP089982">
    <property type="protein sequence ID" value="WXB00170.1"/>
    <property type="molecule type" value="Genomic_DNA"/>
</dbReference>
<gene>
    <name evidence="8" type="ORF">LZC95_25565</name>
</gene>
<keyword evidence="3" id="KW-0479">Metal-binding</keyword>
<evidence type="ECO:0000259" key="7">
    <source>
        <dbReference type="Pfam" id="PF02668"/>
    </source>
</evidence>
<name>A0ABZ2KNR0_9BACT</name>
<reference evidence="8 9" key="1">
    <citation type="submission" date="2021-12" db="EMBL/GenBank/DDBJ databases">
        <title>Discovery of the Pendulisporaceae a myxobacterial family with distinct sporulation behavior and unique specialized metabolism.</title>
        <authorList>
            <person name="Garcia R."/>
            <person name="Popoff A."/>
            <person name="Bader C.D."/>
            <person name="Loehr J."/>
            <person name="Walesch S."/>
            <person name="Walt C."/>
            <person name="Boldt J."/>
            <person name="Bunk B."/>
            <person name="Haeckl F.J.F.P.J."/>
            <person name="Gunesch A.P."/>
            <person name="Birkelbach J."/>
            <person name="Nuebel U."/>
            <person name="Pietschmann T."/>
            <person name="Bach T."/>
            <person name="Mueller R."/>
        </authorList>
    </citation>
    <scope>NUCLEOTIDE SEQUENCE [LARGE SCALE GENOMIC DNA]</scope>
    <source>
        <strain evidence="8 9">MSr12523</strain>
    </source>
</reference>
<sequence length="295" mass="32752">MSRRAFSDMAVNPPRFRVRALTGAGGCVVEGVRLHGGLSTDMVDALNSALLSCKVLFFRDQQHLDSDEQERVAALFGVPFTHPNALGNSGAAMLILSSDTFSETDNKHPRNDVWHVDGAYLDAYPKIAVLQAVVVPPFGDTLWANTATAYRRLAEPLRRLADRLWVRHSNAPCLAPPDARTAAAAARFEALHPMVIVHPETRERSLLLGNLAQRIDGLSARESAVLIDLFQSHIERPEHVIRWSWREGDVAIWDARSSQNFTVDDYGEQERLMRRVLVKGEAPIGVDGRRSVAVY</sequence>
<keyword evidence="5" id="KW-0560">Oxidoreductase</keyword>
<evidence type="ECO:0000256" key="6">
    <source>
        <dbReference type="ARBA" id="ARBA00023004"/>
    </source>
</evidence>
<dbReference type="Pfam" id="PF02668">
    <property type="entry name" value="TauD"/>
    <property type="match status" value="1"/>
</dbReference>
<keyword evidence="9" id="KW-1185">Reference proteome</keyword>
<proteinExistence type="inferred from homology"/>
<dbReference type="InterPro" id="IPR003819">
    <property type="entry name" value="TauD/TfdA-like"/>
</dbReference>
<dbReference type="PANTHER" id="PTHR30468:SF5">
    <property type="entry name" value="ALPHA-KETOGLUTARATE-DEPENDENT SULFATE ESTER DIOXYGENASE"/>
    <property type="match status" value="1"/>
</dbReference>
<dbReference type="PANTHER" id="PTHR30468">
    <property type="entry name" value="ALPHA-KETOGLUTARATE-DEPENDENT SULFONATE DIOXYGENASE"/>
    <property type="match status" value="1"/>
</dbReference>